<dbReference type="InterPro" id="IPR047715">
    <property type="entry name" value="EboA_dom"/>
</dbReference>
<keyword evidence="2" id="KW-1185">Reference proteome</keyword>
<protein>
    <submittedName>
        <fullName evidence="1">EboA domain-containing protein</fullName>
    </submittedName>
</protein>
<proteinExistence type="predicted"/>
<name>A0ABZ2Z8M2_9BACT</name>
<organism evidence="1 2">
    <name type="scientific">Chitinophaga caseinilytica</name>
    <dbReference type="NCBI Taxonomy" id="2267521"/>
    <lineage>
        <taxon>Bacteria</taxon>
        <taxon>Pseudomonadati</taxon>
        <taxon>Bacteroidota</taxon>
        <taxon>Chitinophagia</taxon>
        <taxon>Chitinophagales</taxon>
        <taxon>Chitinophagaceae</taxon>
        <taxon>Chitinophaga</taxon>
    </lineage>
</organism>
<reference evidence="1 2" key="1">
    <citation type="submission" date="2024-03" db="EMBL/GenBank/DDBJ databases">
        <title>Chitinophaga caseinilytica sp. nov., a casein hydrolysing bacterium isolated from forest soil.</title>
        <authorList>
            <person name="Lee D.S."/>
            <person name="Han D.M."/>
            <person name="Baek J.H."/>
            <person name="Choi D.G."/>
            <person name="Jeon J.H."/>
            <person name="Jeon C.O."/>
        </authorList>
    </citation>
    <scope>NUCLEOTIDE SEQUENCE [LARGE SCALE GENOMIC DNA]</scope>
    <source>
        <strain evidence="1 2">KACC 19118</strain>
    </source>
</reference>
<evidence type="ECO:0000313" key="1">
    <source>
        <dbReference type="EMBL" id="WZN48149.1"/>
    </source>
</evidence>
<dbReference type="RefSeq" id="WP_341842748.1">
    <property type="nucleotide sequence ID" value="NZ_CP149792.1"/>
</dbReference>
<evidence type="ECO:0000313" key="2">
    <source>
        <dbReference type="Proteomes" id="UP001449657"/>
    </source>
</evidence>
<accession>A0ABZ2Z8M2</accession>
<dbReference type="NCBIfam" id="NF035938">
    <property type="entry name" value="EboA_domain"/>
    <property type="match status" value="1"/>
</dbReference>
<sequence>MGYAYEAPGTAAVLAEIIQQQIPEKGKQWIAGQLEAWQTKGTLQTFNIAFTAAPRFLGRDEISVPPAARAALLPRSVDGFTADRLFRTWWLLQLPVTDQAAYVQAVENLFLAGEMYELTALYGALPFLAFPQAWKLRTAEGIRSNIGSVLEAIMVRNPYPAQYLDEPAWNQLVMKAFFTDKPVHLISGLDQRANPELARILRDFSRERRAAARPVPPMLWRLVGPFIDKDNFEDLERAWFSEVHAEREAAALACHLSTYAPARQLLETRADMAAEIQQQQLTWDTVAARVNGL</sequence>
<dbReference type="Proteomes" id="UP001449657">
    <property type="component" value="Chromosome"/>
</dbReference>
<gene>
    <name evidence="1" type="ORF">WJU22_08170</name>
</gene>
<dbReference type="EMBL" id="CP150096">
    <property type="protein sequence ID" value="WZN48149.1"/>
    <property type="molecule type" value="Genomic_DNA"/>
</dbReference>